<protein>
    <submittedName>
        <fullName evidence="3">Oxidoreductase</fullName>
    </submittedName>
</protein>
<reference evidence="3 4" key="1">
    <citation type="journal article" date="2014" name="Int. J. Syst. Evol. Microbiol.">
        <title>Ramlibacter solisilvae sp. nov., isolated from forest soil, and emended description of the genus Ramlibacter.</title>
        <authorList>
            <person name="Lee H.J."/>
            <person name="Lee S.H."/>
            <person name="Lee S.S."/>
            <person name="Lee J.S."/>
            <person name="Kim Y."/>
            <person name="Kim S.C."/>
            <person name="Jeon C.O."/>
        </authorList>
    </citation>
    <scope>NUCLEOTIDE SEQUENCE [LARGE SCALE GENOMIC DNA]</scope>
    <source>
        <strain evidence="3 4">5-10</strain>
    </source>
</reference>
<feature type="domain" description="Gfo/Idh/MocA-like oxidoreductase N-terminal" evidence="1">
    <location>
        <begin position="8"/>
        <end position="140"/>
    </location>
</feature>
<dbReference type="PATRIC" id="fig|94132.3.peg.1484"/>
<dbReference type="GO" id="GO:0000166">
    <property type="term" value="F:nucleotide binding"/>
    <property type="evidence" value="ECO:0007669"/>
    <property type="project" value="InterPro"/>
</dbReference>
<dbReference type="InterPro" id="IPR000683">
    <property type="entry name" value="Gfo/Idh/MocA-like_OxRdtase_N"/>
</dbReference>
<dbReference type="InterPro" id="IPR051317">
    <property type="entry name" value="Gfo/Idh/MocA_oxidoreduct"/>
</dbReference>
<dbReference type="AlphaFoldDB" id="A0A127JRX1"/>
<evidence type="ECO:0000259" key="2">
    <source>
        <dbReference type="Pfam" id="PF22725"/>
    </source>
</evidence>
<proteinExistence type="predicted"/>
<name>A0A127JRX1_9BURK</name>
<dbReference type="SUPFAM" id="SSF55347">
    <property type="entry name" value="Glyceraldehyde-3-phosphate dehydrogenase-like, C-terminal domain"/>
    <property type="match status" value="1"/>
</dbReference>
<dbReference type="Gene3D" id="3.40.50.720">
    <property type="entry name" value="NAD(P)-binding Rossmann-like Domain"/>
    <property type="match status" value="1"/>
</dbReference>
<evidence type="ECO:0000259" key="1">
    <source>
        <dbReference type="Pfam" id="PF01408"/>
    </source>
</evidence>
<evidence type="ECO:0000313" key="3">
    <source>
        <dbReference type="EMBL" id="AMO22716.1"/>
    </source>
</evidence>
<dbReference type="Pfam" id="PF22725">
    <property type="entry name" value="GFO_IDH_MocA_C3"/>
    <property type="match status" value="1"/>
</dbReference>
<dbReference type="Proteomes" id="UP000070433">
    <property type="component" value="Chromosome"/>
</dbReference>
<evidence type="ECO:0000313" key="4">
    <source>
        <dbReference type="Proteomes" id="UP000070433"/>
    </source>
</evidence>
<dbReference type="EMBL" id="CP010951">
    <property type="protein sequence ID" value="AMO22716.1"/>
    <property type="molecule type" value="Genomic_DNA"/>
</dbReference>
<sequence length="391" mass="41607">MTQPARKLRYAMVGGGQGAFIGAVHRQAMALDGQYELVAGALSSTPDKARASGRELGLAHDRNHGDWPALLADELKRASGDRIDLVSIVAPNHIHFPVAKAFVDAGFHVVCDKPLVHTGAQADELVAAVQARGTVFGVTYNYSGYPMVRQAREMVRAGELGEIRKVVVEYNQGWLATRLEAQGNKQAAWRNDPAQSGGAGAIGDIGSHAENLVATVTGLKLESLCADLTSFVPGRTLDDDASMLLRFEGGARGVLVASQINSGIENGLRLRVAGTLGTIEWWQEEPNRLTHFPLDGPPRLLTRGAPWLHESARLAGRIPPGHPEGFIEAFANVYLGVAAAIRAHAGRQVPDPLLADYPDVAAGARGVHFIEAVLASASSTHKWTALQGQAT</sequence>
<dbReference type="PANTHER" id="PTHR43708:SF3">
    <property type="entry name" value="OXIDOREDUCTASE"/>
    <property type="match status" value="1"/>
</dbReference>
<dbReference type="SUPFAM" id="SSF51735">
    <property type="entry name" value="NAD(P)-binding Rossmann-fold domains"/>
    <property type="match status" value="1"/>
</dbReference>
<organism evidence="3 4">
    <name type="scientific">Ramlibacter tataouinensis</name>
    <dbReference type="NCBI Taxonomy" id="94132"/>
    <lineage>
        <taxon>Bacteria</taxon>
        <taxon>Pseudomonadati</taxon>
        <taxon>Pseudomonadota</taxon>
        <taxon>Betaproteobacteria</taxon>
        <taxon>Burkholderiales</taxon>
        <taxon>Comamonadaceae</taxon>
        <taxon>Ramlibacter</taxon>
    </lineage>
</organism>
<keyword evidence="4" id="KW-1185">Reference proteome</keyword>
<dbReference type="InterPro" id="IPR036291">
    <property type="entry name" value="NAD(P)-bd_dom_sf"/>
</dbReference>
<dbReference type="InterPro" id="IPR055170">
    <property type="entry name" value="GFO_IDH_MocA-like_dom"/>
</dbReference>
<accession>A0A127JRX1</accession>
<dbReference type="Gene3D" id="3.30.360.10">
    <property type="entry name" value="Dihydrodipicolinate Reductase, domain 2"/>
    <property type="match status" value="1"/>
</dbReference>
<gene>
    <name evidence="3" type="ORF">UC35_07270</name>
</gene>
<feature type="domain" description="GFO/IDH/MocA-like oxidoreductase" evidence="2">
    <location>
        <begin position="148"/>
        <end position="280"/>
    </location>
</feature>
<dbReference type="Pfam" id="PF01408">
    <property type="entry name" value="GFO_IDH_MocA"/>
    <property type="match status" value="1"/>
</dbReference>
<dbReference type="PANTHER" id="PTHR43708">
    <property type="entry name" value="CONSERVED EXPRESSED OXIDOREDUCTASE (EUROFUNG)"/>
    <property type="match status" value="1"/>
</dbReference>